<dbReference type="Gene3D" id="3.40.50.1820">
    <property type="entry name" value="alpha/beta hydrolase"/>
    <property type="match status" value="1"/>
</dbReference>
<dbReference type="PANTHER" id="PTHR43037:SF5">
    <property type="entry name" value="FERULOYL ESTERASE"/>
    <property type="match status" value="1"/>
</dbReference>
<accession>A0A5E4S0W4</accession>
<dbReference type="AlphaFoldDB" id="A0A5E4S0W4"/>
<evidence type="ECO:0000259" key="3">
    <source>
        <dbReference type="Pfam" id="PF02230"/>
    </source>
</evidence>
<dbReference type="InterPro" id="IPR003140">
    <property type="entry name" value="PLipase/COase/thioEstase"/>
</dbReference>
<organism evidence="4 5">
    <name type="scientific">Pandoraea fibrosis</name>
    <dbReference type="NCBI Taxonomy" id="1891094"/>
    <lineage>
        <taxon>Bacteria</taxon>
        <taxon>Pseudomonadati</taxon>
        <taxon>Pseudomonadota</taxon>
        <taxon>Betaproteobacteria</taxon>
        <taxon>Burkholderiales</taxon>
        <taxon>Burkholderiaceae</taxon>
        <taxon>Pandoraea</taxon>
    </lineage>
</organism>
<dbReference type="GO" id="GO:0016787">
    <property type="term" value="F:hydrolase activity"/>
    <property type="evidence" value="ECO:0007669"/>
    <property type="project" value="UniProtKB-KW"/>
</dbReference>
<gene>
    <name evidence="4" type="ORF">PFI31113_00441</name>
</gene>
<reference evidence="4 5" key="1">
    <citation type="submission" date="2019-08" db="EMBL/GenBank/DDBJ databases">
        <authorList>
            <person name="Peeters C."/>
        </authorList>
    </citation>
    <scope>NUCLEOTIDE SEQUENCE [LARGE SCALE GENOMIC DNA]</scope>
    <source>
        <strain evidence="4 5">LMG 31113</strain>
    </source>
</reference>
<protein>
    <submittedName>
        <fullName evidence="4">Esterase</fullName>
    </submittedName>
</protein>
<proteinExistence type="predicted"/>
<dbReference type="InterPro" id="IPR050955">
    <property type="entry name" value="Plant_Biomass_Hydrol_Est"/>
</dbReference>
<feature type="domain" description="Phospholipase/carboxylesterase/thioesterase" evidence="3">
    <location>
        <begin position="125"/>
        <end position="225"/>
    </location>
</feature>
<evidence type="ECO:0000256" key="1">
    <source>
        <dbReference type="ARBA" id="ARBA00022729"/>
    </source>
</evidence>
<name>A0A5E4S0W4_9BURK</name>
<dbReference type="Proteomes" id="UP000382577">
    <property type="component" value="Unassembled WGS sequence"/>
</dbReference>
<dbReference type="OrthoDB" id="9765647at2"/>
<dbReference type="SUPFAM" id="SSF53474">
    <property type="entry name" value="alpha/beta-Hydrolases"/>
    <property type="match status" value="1"/>
</dbReference>
<dbReference type="PANTHER" id="PTHR43037">
    <property type="entry name" value="UNNAMED PRODUCT-RELATED"/>
    <property type="match status" value="1"/>
</dbReference>
<dbReference type="EMBL" id="CABPRW010000001">
    <property type="protein sequence ID" value="VVD67729.1"/>
    <property type="molecule type" value="Genomic_DNA"/>
</dbReference>
<dbReference type="RefSeq" id="WP_150598526.1">
    <property type="nucleotide sequence ID" value="NZ_CABPRW010000001.1"/>
</dbReference>
<evidence type="ECO:0000313" key="4">
    <source>
        <dbReference type="EMBL" id="VVD67729.1"/>
    </source>
</evidence>
<evidence type="ECO:0000256" key="2">
    <source>
        <dbReference type="ARBA" id="ARBA00022801"/>
    </source>
</evidence>
<evidence type="ECO:0000313" key="5">
    <source>
        <dbReference type="Proteomes" id="UP000382577"/>
    </source>
</evidence>
<sequence length="233" mass="24728">MFDPSLFGRMPPDVIASASASTSATPSSSLLPGRHSLGLSETRDAVLYVPADLPTDKPVPLFVMFHGAGGFPEKVLPFIEPHAQRHKFLVLAPHSTFPTWDIVIGGNGPDLERLQLALGSVAARYRIDAGRVAFAGFSDGASYALSIGVTNGDIASHVIAFSGGFISVFVQEGQPRIFIAHGLIDEQLPIATSGRQNATKLKAAGYDVQYVEFDGLHIIEPGVVAQAVDFFLA</sequence>
<keyword evidence="2" id="KW-0378">Hydrolase</keyword>
<dbReference type="Pfam" id="PF02230">
    <property type="entry name" value="Abhydrolase_2"/>
    <property type="match status" value="1"/>
</dbReference>
<keyword evidence="1" id="KW-0732">Signal</keyword>
<dbReference type="InterPro" id="IPR029058">
    <property type="entry name" value="AB_hydrolase_fold"/>
</dbReference>